<sequence>MTSNDYIGINDISIKSEDIIIENIGVEGKNIIIEDIAVKGEEVNFEVENTDMEVDNFANNSINNGKYRI</sequence>
<evidence type="ECO:0000313" key="1">
    <source>
        <dbReference type="EMBL" id="KAF0508334.1"/>
    </source>
</evidence>
<gene>
    <name evidence="1" type="ORF">F8M41_018774</name>
</gene>
<comment type="caution">
    <text evidence="1">The sequence shown here is derived from an EMBL/GenBank/DDBJ whole genome shotgun (WGS) entry which is preliminary data.</text>
</comment>
<evidence type="ECO:0000313" key="2">
    <source>
        <dbReference type="Proteomes" id="UP000439903"/>
    </source>
</evidence>
<name>A0A8H4AL32_GIGMA</name>
<dbReference type="Proteomes" id="UP000439903">
    <property type="component" value="Unassembled WGS sequence"/>
</dbReference>
<proteinExistence type="predicted"/>
<dbReference type="EMBL" id="WTPW01000466">
    <property type="protein sequence ID" value="KAF0508334.1"/>
    <property type="molecule type" value="Genomic_DNA"/>
</dbReference>
<accession>A0A8H4AL32</accession>
<protein>
    <submittedName>
        <fullName evidence="1">Uncharacterized protein</fullName>
    </submittedName>
</protein>
<organism evidence="1 2">
    <name type="scientific">Gigaspora margarita</name>
    <dbReference type="NCBI Taxonomy" id="4874"/>
    <lineage>
        <taxon>Eukaryota</taxon>
        <taxon>Fungi</taxon>
        <taxon>Fungi incertae sedis</taxon>
        <taxon>Mucoromycota</taxon>
        <taxon>Glomeromycotina</taxon>
        <taxon>Glomeromycetes</taxon>
        <taxon>Diversisporales</taxon>
        <taxon>Gigasporaceae</taxon>
        <taxon>Gigaspora</taxon>
    </lineage>
</organism>
<keyword evidence="2" id="KW-1185">Reference proteome</keyword>
<reference evidence="1 2" key="1">
    <citation type="journal article" date="2019" name="Environ. Microbiol.">
        <title>At the nexus of three kingdoms: the genome of the mycorrhizal fungus Gigaspora margarita provides insights into plant, endobacterial and fungal interactions.</title>
        <authorList>
            <person name="Venice F."/>
            <person name="Ghignone S."/>
            <person name="Salvioli di Fossalunga A."/>
            <person name="Amselem J."/>
            <person name="Novero M."/>
            <person name="Xianan X."/>
            <person name="Sedzielewska Toro K."/>
            <person name="Morin E."/>
            <person name="Lipzen A."/>
            <person name="Grigoriev I.V."/>
            <person name="Henrissat B."/>
            <person name="Martin F.M."/>
            <person name="Bonfante P."/>
        </authorList>
    </citation>
    <scope>NUCLEOTIDE SEQUENCE [LARGE SCALE GENOMIC DNA]</scope>
    <source>
        <strain evidence="1 2">BEG34</strain>
    </source>
</reference>
<dbReference type="AlphaFoldDB" id="A0A8H4AL32"/>